<evidence type="ECO:0000256" key="2">
    <source>
        <dbReference type="SAM" id="SignalP"/>
    </source>
</evidence>
<protein>
    <recommendedName>
        <fullName evidence="5">DNRLRE domain-containing protein</fullName>
    </recommendedName>
</protein>
<name>A0ABW2BV72_9PSEU</name>
<feature type="chain" id="PRO_5046125247" description="DNRLRE domain-containing protein" evidence="2">
    <location>
        <begin position="29"/>
        <end position="371"/>
    </location>
</feature>
<dbReference type="EMBL" id="JBHSXX010000001">
    <property type="protein sequence ID" value="MFC6866287.1"/>
    <property type="molecule type" value="Genomic_DNA"/>
</dbReference>
<reference evidence="4" key="1">
    <citation type="journal article" date="2019" name="Int. J. Syst. Evol. Microbiol.">
        <title>The Global Catalogue of Microorganisms (GCM) 10K type strain sequencing project: providing services to taxonomists for standard genome sequencing and annotation.</title>
        <authorList>
            <consortium name="The Broad Institute Genomics Platform"/>
            <consortium name="The Broad Institute Genome Sequencing Center for Infectious Disease"/>
            <person name="Wu L."/>
            <person name="Ma J."/>
        </authorList>
    </citation>
    <scope>NUCLEOTIDE SEQUENCE [LARGE SCALE GENOMIC DNA]</scope>
    <source>
        <strain evidence="4">KCTC 32255</strain>
    </source>
</reference>
<gene>
    <name evidence="3" type="ORF">ACFQGD_03930</name>
</gene>
<feature type="signal peptide" evidence="2">
    <location>
        <begin position="1"/>
        <end position="28"/>
    </location>
</feature>
<dbReference type="Proteomes" id="UP001596337">
    <property type="component" value="Unassembled WGS sequence"/>
</dbReference>
<keyword evidence="4" id="KW-1185">Reference proteome</keyword>
<accession>A0ABW2BV72</accession>
<evidence type="ECO:0000313" key="4">
    <source>
        <dbReference type="Proteomes" id="UP001596337"/>
    </source>
</evidence>
<sequence>MTALRRMTGLVFALSLGFGFAGMTAAFAEVPAAEPGTMSGSSVTKTGWWWKTNDTSETPQELRAVTDAVPPPPPPRNVPEGTLPVAAYLGEPDKVSAIEFAFDAEPGALVSSFQLSLRETEEPGASAAADAEDTTVVACEVTEAFWTDGEAANWQARPDYDDAGCVEGVRGENGVWTFDLTSFAATWLGTDQRASGSIVLVEDVDEPTSFQVVFDGPARDGVGTSFESTPGTSSDASGTGDSGEPDIDISAGTPDAGSGPPVSGGVPTASSVGMDTVPPAADAPAPAAQAQQEPPQPQAAGNQPFLIAPSAVEAIPAGAWVLAPLMLGVAYLMMLALGPAGEPNAHLARRGVSKALERLRSTGTKTAEGVR</sequence>
<evidence type="ECO:0000313" key="3">
    <source>
        <dbReference type="EMBL" id="MFC6866287.1"/>
    </source>
</evidence>
<dbReference type="RefSeq" id="WP_345400818.1">
    <property type="nucleotide sequence ID" value="NZ_BAABLA010000102.1"/>
</dbReference>
<feature type="region of interest" description="Disordered" evidence="1">
    <location>
        <begin position="213"/>
        <end position="303"/>
    </location>
</feature>
<comment type="caution">
    <text evidence="3">The sequence shown here is derived from an EMBL/GenBank/DDBJ whole genome shotgun (WGS) entry which is preliminary data.</text>
</comment>
<proteinExistence type="predicted"/>
<organism evidence="3 4">
    <name type="scientific">Haloechinothrix salitolerans</name>
    <dbReference type="NCBI Taxonomy" id="926830"/>
    <lineage>
        <taxon>Bacteria</taxon>
        <taxon>Bacillati</taxon>
        <taxon>Actinomycetota</taxon>
        <taxon>Actinomycetes</taxon>
        <taxon>Pseudonocardiales</taxon>
        <taxon>Pseudonocardiaceae</taxon>
        <taxon>Haloechinothrix</taxon>
    </lineage>
</organism>
<feature type="compositionally biased region" description="Low complexity" evidence="1">
    <location>
        <begin position="256"/>
        <end position="303"/>
    </location>
</feature>
<feature type="compositionally biased region" description="Low complexity" evidence="1">
    <location>
        <begin position="228"/>
        <end position="239"/>
    </location>
</feature>
<keyword evidence="2" id="KW-0732">Signal</keyword>
<evidence type="ECO:0008006" key="5">
    <source>
        <dbReference type="Google" id="ProtNLM"/>
    </source>
</evidence>
<evidence type="ECO:0000256" key="1">
    <source>
        <dbReference type="SAM" id="MobiDB-lite"/>
    </source>
</evidence>